<protein>
    <submittedName>
        <fullName evidence="3">CAAX amino terminal protease self-immunity</fullName>
    </submittedName>
</protein>
<feature type="transmembrane region" description="Helical" evidence="1">
    <location>
        <begin position="160"/>
        <end position="177"/>
    </location>
</feature>
<dbReference type="OrthoDB" id="8607342at2"/>
<sequence>MIIRWLSFGRSLAKGIGHYQRGAYTEALDALNAAVKIKESDFLVQFWLLRTSVRLGRREDARRYAANCMSWRVDLAELVSPWQQAANGETMSDDGLARLDTAADQLLAYHQWEDKPISLSRVAAMFGLWLGLLMLISVVYNVGKYLIFSVPPFTRAPIQHLLYIELVFKILSILLYWKYFWRPNIRTSGWLTLRRHVEISFSLMRNRAFIRLCVIVVAWSIITVILMQLFGEGLAPQGYLQFPIINIITGLIIAPICEELMFRKVLFTYLRQYSRTGAYVVVTLAFYLAHGINSGLWLMVASVILCFAYEQQNTIDAAIISHILINLVIIIHIYLYY</sequence>
<keyword evidence="4" id="KW-1185">Reference proteome</keyword>
<organism evidence="3 4">
    <name type="scientific">Methylomusa anaerophila</name>
    <dbReference type="NCBI Taxonomy" id="1930071"/>
    <lineage>
        <taxon>Bacteria</taxon>
        <taxon>Bacillati</taxon>
        <taxon>Bacillota</taxon>
        <taxon>Negativicutes</taxon>
        <taxon>Selenomonadales</taxon>
        <taxon>Sporomusaceae</taxon>
        <taxon>Methylomusa</taxon>
    </lineage>
</organism>
<keyword evidence="3" id="KW-0378">Hydrolase</keyword>
<dbReference type="InterPro" id="IPR052710">
    <property type="entry name" value="CAAX_protease"/>
</dbReference>
<evidence type="ECO:0000313" key="4">
    <source>
        <dbReference type="Proteomes" id="UP000276437"/>
    </source>
</evidence>
<keyword evidence="1" id="KW-0472">Membrane</keyword>
<proteinExistence type="predicted"/>
<dbReference type="GO" id="GO:0080120">
    <property type="term" value="P:CAAX-box protein maturation"/>
    <property type="evidence" value="ECO:0007669"/>
    <property type="project" value="UniProtKB-ARBA"/>
</dbReference>
<dbReference type="PANTHER" id="PTHR36435:SF1">
    <property type="entry name" value="CAAX AMINO TERMINAL PROTEASE FAMILY PROTEIN"/>
    <property type="match status" value="1"/>
</dbReference>
<dbReference type="GO" id="GO:0006508">
    <property type="term" value="P:proteolysis"/>
    <property type="evidence" value="ECO:0007669"/>
    <property type="project" value="UniProtKB-KW"/>
</dbReference>
<gene>
    <name evidence="3" type="ORF">MAMMFC1_01453</name>
</gene>
<name>A0A348AI94_9FIRM</name>
<evidence type="ECO:0000256" key="1">
    <source>
        <dbReference type="SAM" id="Phobius"/>
    </source>
</evidence>
<feature type="domain" description="CAAX prenyl protease 2/Lysostaphin resistance protein A-like" evidence="2">
    <location>
        <begin position="242"/>
        <end position="328"/>
    </location>
</feature>
<feature type="transmembrane region" description="Helical" evidence="1">
    <location>
        <begin position="122"/>
        <end position="140"/>
    </location>
</feature>
<dbReference type="RefSeq" id="WP_126307723.1">
    <property type="nucleotide sequence ID" value="NZ_AP018449.1"/>
</dbReference>
<dbReference type="EMBL" id="AP018449">
    <property type="protein sequence ID" value="BBB90792.1"/>
    <property type="molecule type" value="Genomic_DNA"/>
</dbReference>
<keyword evidence="1" id="KW-0812">Transmembrane</keyword>
<feature type="transmembrane region" description="Helical" evidence="1">
    <location>
        <begin position="208"/>
        <end position="227"/>
    </location>
</feature>
<dbReference type="SUPFAM" id="SSF48452">
    <property type="entry name" value="TPR-like"/>
    <property type="match status" value="1"/>
</dbReference>
<dbReference type="InterPro" id="IPR003675">
    <property type="entry name" value="Rce1/LyrA-like_dom"/>
</dbReference>
<accession>A0A348AI94</accession>
<dbReference type="KEGG" id="mana:MAMMFC1_01453"/>
<dbReference type="GO" id="GO:0004175">
    <property type="term" value="F:endopeptidase activity"/>
    <property type="evidence" value="ECO:0007669"/>
    <property type="project" value="UniProtKB-ARBA"/>
</dbReference>
<evidence type="ECO:0000259" key="2">
    <source>
        <dbReference type="Pfam" id="PF02517"/>
    </source>
</evidence>
<keyword evidence="1" id="KW-1133">Transmembrane helix</keyword>
<feature type="transmembrane region" description="Helical" evidence="1">
    <location>
        <begin position="278"/>
        <end position="305"/>
    </location>
</feature>
<dbReference type="PANTHER" id="PTHR36435">
    <property type="entry name" value="SLR1288 PROTEIN"/>
    <property type="match status" value="1"/>
</dbReference>
<keyword evidence="3" id="KW-0645">Protease</keyword>
<evidence type="ECO:0000313" key="3">
    <source>
        <dbReference type="EMBL" id="BBB90792.1"/>
    </source>
</evidence>
<dbReference type="Proteomes" id="UP000276437">
    <property type="component" value="Chromosome"/>
</dbReference>
<dbReference type="AlphaFoldDB" id="A0A348AI94"/>
<dbReference type="Pfam" id="PF02517">
    <property type="entry name" value="Rce1-like"/>
    <property type="match status" value="1"/>
</dbReference>
<dbReference type="Gene3D" id="1.25.40.10">
    <property type="entry name" value="Tetratricopeptide repeat domain"/>
    <property type="match status" value="1"/>
</dbReference>
<feature type="transmembrane region" description="Helical" evidence="1">
    <location>
        <begin position="317"/>
        <end position="336"/>
    </location>
</feature>
<reference evidence="3 4" key="1">
    <citation type="journal article" date="2018" name="Int. J. Syst. Evol. Microbiol.">
        <title>Methylomusa anaerophila gen. nov., sp. nov., an anaerobic methanol-utilizing bacterium isolated from a microbial fuel cell.</title>
        <authorList>
            <person name="Amano N."/>
            <person name="Yamamuro A."/>
            <person name="Miyahara M."/>
            <person name="Kouzuma A."/>
            <person name="Abe T."/>
            <person name="Watanabe K."/>
        </authorList>
    </citation>
    <scope>NUCLEOTIDE SEQUENCE [LARGE SCALE GENOMIC DNA]</scope>
    <source>
        <strain evidence="3 4">MMFC1</strain>
    </source>
</reference>
<dbReference type="InterPro" id="IPR011990">
    <property type="entry name" value="TPR-like_helical_dom_sf"/>
</dbReference>
<feature type="transmembrane region" description="Helical" evidence="1">
    <location>
        <begin position="239"/>
        <end position="257"/>
    </location>
</feature>